<feature type="compositionally biased region" description="Basic and acidic residues" evidence="2">
    <location>
        <begin position="434"/>
        <end position="467"/>
    </location>
</feature>
<evidence type="ECO:0000256" key="2">
    <source>
        <dbReference type="SAM" id="MobiDB-lite"/>
    </source>
</evidence>
<dbReference type="InterPro" id="IPR027417">
    <property type="entry name" value="P-loop_NTPase"/>
</dbReference>
<name>A0A3R7NEX9_9TRYP</name>
<feature type="region of interest" description="Disordered" evidence="2">
    <location>
        <begin position="592"/>
        <end position="618"/>
    </location>
</feature>
<reference evidence="3 4" key="1">
    <citation type="journal article" date="2018" name="BMC Genomics">
        <title>Genomic comparison of Trypanosoma conorhini and Trypanosoma rangeli to Trypanosoma cruzi strains of high and low virulence.</title>
        <authorList>
            <person name="Bradwell K.R."/>
            <person name="Koparde V.N."/>
            <person name="Matveyev A.V."/>
            <person name="Serrano M.G."/>
            <person name="Alves J.M."/>
            <person name="Parikh H."/>
            <person name="Huang B."/>
            <person name="Lee V."/>
            <person name="Espinosa-Alvarez O."/>
            <person name="Ortiz P.A."/>
            <person name="Costa-Martins A.G."/>
            <person name="Teixeira M.M."/>
            <person name="Buck G.A."/>
        </authorList>
    </citation>
    <scope>NUCLEOTIDE SEQUENCE [LARGE SCALE GENOMIC DNA]</scope>
    <source>
        <strain evidence="3 4">025E</strain>
    </source>
</reference>
<dbReference type="SUPFAM" id="SSF52540">
    <property type="entry name" value="P-loop containing nucleoside triphosphate hydrolases"/>
    <property type="match status" value="1"/>
</dbReference>
<gene>
    <name evidence="3" type="ORF">Tco025E_03592</name>
</gene>
<feature type="compositionally biased region" description="Polar residues" evidence="2">
    <location>
        <begin position="824"/>
        <end position="833"/>
    </location>
</feature>
<keyword evidence="4" id="KW-1185">Reference proteome</keyword>
<evidence type="ECO:0000256" key="1">
    <source>
        <dbReference type="SAM" id="Coils"/>
    </source>
</evidence>
<feature type="coiled-coil region" evidence="1">
    <location>
        <begin position="492"/>
        <end position="571"/>
    </location>
</feature>
<organism evidence="3 4">
    <name type="scientific">Trypanosoma conorhini</name>
    <dbReference type="NCBI Taxonomy" id="83891"/>
    <lineage>
        <taxon>Eukaryota</taxon>
        <taxon>Discoba</taxon>
        <taxon>Euglenozoa</taxon>
        <taxon>Kinetoplastea</taxon>
        <taxon>Metakinetoplastina</taxon>
        <taxon>Trypanosomatida</taxon>
        <taxon>Trypanosomatidae</taxon>
        <taxon>Trypanosoma</taxon>
    </lineage>
</organism>
<protein>
    <recommendedName>
        <fullName evidence="5">Kinesin</fullName>
    </recommendedName>
</protein>
<feature type="region of interest" description="Disordered" evidence="2">
    <location>
        <begin position="761"/>
        <end position="782"/>
    </location>
</feature>
<evidence type="ECO:0000313" key="3">
    <source>
        <dbReference type="EMBL" id="RNF21149.1"/>
    </source>
</evidence>
<feature type="region of interest" description="Disordered" evidence="2">
    <location>
        <begin position="814"/>
        <end position="885"/>
    </location>
</feature>
<proteinExistence type="predicted"/>
<dbReference type="RefSeq" id="XP_029229435.1">
    <property type="nucleotide sequence ID" value="XM_029370510.1"/>
</dbReference>
<dbReference type="GeneID" id="40317203"/>
<feature type="compositionally biased region" description="Polar residues" evidence="2">
    <location>
        <begin position="869"/>
        <end position="884"/>
    </location>
</feature>
<evidence type="ECO:0000313" key="4">
    <source>
        <dbReference type="Proteomes" id="UP000284403"/>
    </source>
</evidence>
<dbReference type="EMBL" id="MKKU01000163">
    <property type="protein sequence ID" value="RNF21149.1"/>
    <property type="molecule type" value="Genomic_DNA"/>
</dbReference>
<keyword evidence="1" id="KW-0175">Coiled coil</keyword>
<dbReference type="AlphaFoldDB" id="A0A3R7NEX9"/>
<comment type="caution">
    <text evidence="3">The sequence shown here is derived from an EMBL/GenBank/DDBJ whole genome shotgun (WGS) entry which is preliminary data.</text>
</comment>
<feature type="region of interest" description="Disordered" evidence="2">
    <location>
        <begin position="323"/>
        <end position="467"/>
    </location>
</feature>
<sequence length="916" mass="102747">MLVAVREYRREEVQRICGAPAEALVSYYTLLRNKNEAVMADVTDVRARKNMNFDYYATSAGDLFAEAVMPILRALLPPVSVPQVAVVADGAETTRFHALLDPEEGLVPLCWRVLTGTVEFGDLLEAVYLAVVELDDGNRLRDLTPGGPAEAEPIIIEDADDHFTAVEDACYVELRTEADVARLLQHARRVAVPERHQVFSFILSYTEASGLPNSTIQFVALSVSEMTRGMRSTRHCITTAASLIESRSPSMTFSGTKLSFLLKPALFCQQPGLWISCFAPNSVSALPRRETFKEAFCIAHTLSRVYSSRVGLGLSEAYHRRSGRDRQYSHGVGEEQVEIQPRTEVPKPSSLSCLEKPRGSLKGAVSSISRPSESGSLLSSQAASPFAPNVSQPHDGHHVNGSSHRIVEDEVSPAVATREVPMGLLVTPSGQRSKPLDEKKTLPEKRGERIDGGRRSLSRPSHDRCSSVERHPYNCSARYELETYKRVMEPAMEQLRRDAQHYVTLLKDARRQIRQLKRANSEENGVEQLRASLVAARREREMLEADFAKREELLQARVDELESRCEGLCRESQQRELHAVPGREKLRQASVATQTRNTVPHFASPPSSPSPAAAPAAAPLPLEEGLVASQTLQQDSAGNDIQRASQWLEVISYHQRELEDYAERERSYRSRILLLEQTLAERVSEAEEAKKELMRREHELSLEAVKSQQREHERKMERSYLEDVEGLRAEVAEANRASSKAEHQLEKCLLELEQERKQREASEAALRRLQEKSAQHMESGGAKEMVQMLKESYERHVQHLQREVEELRASTRHAAANEAIPRENASTTSTPLHRTQGRPGGGMVSPTVEAMHDKPVFSSRHSLREETRTTSADPPTQFQSQSISVRGEVRKFEDFMKEEPSYTFRLPKALGRTHSS</sequence>
<accession>A0A3R7NEX9</accession>
<feature type="compositionally biased region" description="Basic and acidic residues" evidence="2">
    <location>
        <begin position="761"/>
        <end position="775"/>
    </location>
</feature>
<dbReference type="Proteomes" id="UP000284403">
    <property type="component" value="Unassembled WGS sequence"/>
</dbReference>
<evidence type="ECO:0008006" key="5">
    <source>
        <dbReference type="Google" id="ProtNLM"/>
    </source>
</evidence>
<feature type="compositionally biased region" description="Low complexity" evidence="2">
    <location>
        <begin position="366"/>
        <end position="385"/>
    </location>
</feature>
<dbReference type="OrthoDB" id="2155209at2759"/>